<dbReference type="EMBL" id="AWSC01000003">
    <property type="protein sequence ID" value="ERH20776.1"/>
    <property type="molecule type" value="Genomic_DNA"/>
</dbReference>
<proteinExistence type="predicted"/>
<gene>
    <name evidence="2" type="ORF">HMPREF1978_00037</name>
</gene>
<reference evidence="2 3" key="1">
    <citation type="submission" date="2013-08" db="EMBL/GenBank/DDBJ databases">
        <authorList>
            <person name="Weinstock G."/>
            <person name="Sodergren E."/>
            <person name="Wylie T."/>
            <person name="Fulton L."/>
            <person name="Fulton R."/>
            <person name="Fronick C."/>
            <person name="O'Laughlin M."/>
            <person name="Godfrey J."/>
            <person name="Miner T."/>
            <person name="Herter B."/>
            <person name="Appelbaum E."/>
            <person name="Cordes M."/>
            <person name="Lek S."/>
            <person name="Wollam A."/>
            <person name="Pepin K.H."/>
            <person name="Palsikar V.B."/>
            <person name="Mitreva M."/>
            <person name="Wilson R.K."/>
        </authorList>
    </citation>
    <scope>NUCLEOTIDE SEQUENCE [LARGE SCALE GENOMIC DNA]</scope>
    <source>
        <strain evidence="2 3">F0530</strain>
    </source>
</reference>
<comment type="caution">
    <text evidence="2">The sequence shown here is derived from an EMBL/GenBank/DDBJ whole genome shotgun (WGS) entry which is preliminary data.</text>
</comment>
<accession>U1QEP6</accession>
<name>U1QEP6_9ACTO</name>
<sequence length="82" mass="8475">MPQVMPLARASKPPKGAKVQQPPAAARSARQASRSARQAAPSALVLPAHSKATSPKITSPKLGDKASLKANNCPIRDAGRGR</sequence>
<evidence type="ECO:0000256" key="1">
    <source>
        <dbReference type="SAM" id="MobiDB-lite"/>
    </source>
</evidence>
<dbReference type="HOGENOM" id="CLU_2550679_0_0_11"/>
<organism evidence="2 3">
    <name type="scientific">Actinomyces graevenitzii F0530</name>
    <dbReference type="NCBI Taxonomy" id="1321817"/>
    <lineage>
        <taxon>Bacteria</taxon>
        <taxon>Bacillati</taxon>
        <taxon>Actinomycetota</taxon>
        <taxon>Actinomycetes</taxon>
        <taxon>Actinomycetales</taxon>
        <taxon>Actinomycetaceae</taxon>
        <taxon>Actinomyces</taxon>
    </lineage>
</organism>
<dbReference type="AlphaFoldDB" id="U1QEP6"/>
<evidence type="ECO:0000313" key="3">
    <source>
        <dbReference type="Proteomes" id="UP000016481"/>
    </source>
</evidence>
<evidence type="ECO:0000313" key="2">
    <source>
        <dbReference type="EMBL" id="ERH20776.1"/>
    </source>
</evidence>
<protein>
    <submittedName>
        <fullName evidence="2">Uncharacterized protein</fullName>
    </submittedName>
</protein>
<feature type="compositionally biased region" description="Low complexity" evidence="1">
    <location>
        <begin position="20"/>
        <end position="43"/>
    </location>
</feature>
<feature type="region of interest" description="Disordered" evidence="1">
    <location>
        <begin position="1"/>
        <end position="82"/>
    </location>
</feature>
<dbReference type="Proteomes" id="UP000016481">
    <property type="component" value="Unassembled WGS sequence"/>
</dbReference>